<dbReference type="EMBL" id="AEGP01000033">
    <property type="protein sequence ID" value="EGG42249.1"/>
    <property type="molecule type" value="Genomic_DNA"/>
</dbReference>
<name>F3KK82_9ARCH</name>
<dbReference type="Proteomes" id="UP000004348">
    <property type="component" value="Chromosome"/>
</dbReference>
<dbReference type="HOGENOM" id="CLU_054330_0_0_2"/>
<proteinExistence type="predicted"/>
<feature type="domain" description="DUF7482" evidence="1">
    <location>
        <begin position="145"/>
        <end position="418"/>
    </location>
</feature>
<protein>
    <recommendedName>
        <fullName evidence="1">DUF7482 domain-containing protein</fullName>
    </recommendedName>
</protein>
<evidence type="ECO:0000313" key="2">
    <source>
        <dbReference type="EMBL" id="EGG42249.1"/>
    </source>
</evidence>
<sequence>MNTTLKVIALLAILPVFTVALSQSYFTAADAMKAEGVGVASYGSANAGIVCGDRLCSEVTSEPVQKQMTEQKMEEKQMKDKAMMEEKQMKDKAMMEEKQMKDKAMMEEKHAMADKMTQSVDAGSVLKLSRANVPATIPLHQGYYNGGNVYYIITDSSDQTHADTISKNQKWKVELAPLLKNTPAKALSKAYMFTNGISGDGVHKFQGEVFTSTPAQPDVYSALTSHVHVTWKDGTTPRILNSEKAILDTEKKGELTLTPVQVVLNMPQIVWPDGQMMVKKDKTLADDTPYVGGQVLNIDTKEKTVTFIAHRGWGPDGRTIYYIVTDATPSGPAEMMGVTSAPTAANLIANSAAVDLYQFTNGIKGSGPLGFQAGIASGALGDENYSPMWRINVIGWKDPTNAALLENISDINAYKNAGKIDISLARPMNSDHIVNCPFIDPFQ</sequence>
<gene>
    <name evidence="2" type="ORF">Nlim_0895</name>
</gene>
<reference evidence="2" key="1">
    <citation type="journal article" date="2011" name="PLoS ONE">
        <title>Genome of a low-salinity ammonia-oxidizing archaeon determined by single-cell and metagenomic analysis.</title>
        <authorList>
            <person name="Blainey P.C."/>
            <person name="Mosier A.C."/>
            <person name="Potanina A."/>
            <person name="Francis C.A."/>
            <person name="Quake S.R."/>
        </authorList>
    </citation>
    <scope>NUCLEOTIDE SEQUENCE [LARGE SCALE GENOMIC DNA]</scope>
    <source>
        <strain evidence="2">SFB1</strain>
    </source>
</reference>
<dbReference type="PATRIC" id="fig|886738.10.peg.990"/>
<dbReference type="InterPro" id="IPR055905">
    <property type="entry name" value="DUF7482"/>
</dbReference>
<evidence type="ECO:0000259" key="1">
    <source>
        <dbReference type="Pfam" id="PF24298"/>
    </source>
</evidence>
<accession>F3KK82</accession>
<comment type="caution">
    <text evidence="2">The sequence shown here is derived from an EMBL/GenBank/DDBJ whole genome shotgun (WGS) entry which is preliminary data.</text>
</comment>
<dbReference type="Pfam" id="PF24298">
    <property type="entry name" value="DUF7482"/>
    <property type="match status" value="1"/>
</dbReference>
<dbReference type="AlphaFoldDB" id="F3KK82"/>
<organism evidence="2">
    <name type="scientific">Candidatus Nitrosarchaeum limnium SFB1</name>
    <dbReference type="NCBI Taxonomy" id="886738"/>
    <lineage>
        <taxon>Archaea</taxon>
        <taxon>Nitrososphaerota</taxon>
        <taxon>Nitrososphaeria</taxon>
        <taxon>Nitrosopumilales</taxon>
        <taxon>Nitrosopumilaceae</taxon>
        <taxon>Nitrosarchaeum</taxon>
    </lineage>
</organism>